<sequence>MKTNKKTIPFLISLAIIIISLTPLAVYFYHFHGELSNNQANWSSLGSFLSGTSGTLLSACSIFALIYTLHITLKNNEKTHNLTMESIKNNERQIKNMEKEFSLKLFESYIDAFNSILERKIYAINKKNIVPQEDFIKEAYRRLLNDLWSMLSNTIPENRRGFDFHRPAIVLSEMKISFKDEFKHFLYLIDTLDKTTDEETYSLMLRMYHAKINEDILFFISCYTNTNMTQFRYIFERQDRKILFLSHRAAEVITRANDLVKEGKTPWDDATDF</sequence>
<accession>A0A3U6BQB2</accession>
<evidence type="ECO:0008006" key="3">
    <source>
        <dbReference type="Google" id="ProtNLM"/>
    </source>
</evidence>
<name>A0A3U6BQB2_SALET</name>
<comment type="caution">
    <text evidence="2">The sequence shown here is derived from an EMBL/GenBank/DDBJ whole genome shotgun (WGS) entry which is preliminary data.</text>
</comment>
<evidence type="ECO:0000256" key="1">
    <source>
        <dbReference type="SAM" id="Phobius"/>
    </source>
</evidence>
<dbReference type="RefSeq" id="WP_023136706.1">
    <property type="nucleotide sequence ID" value="NZ_JAQQSD010000003.1"/>
</dbReference>
<feature type="transmembrane region" description="Helical" evidence="1">
    <location>
        <begin position="7"/>
        <end position="28"/>
    </location>
</feature>
<keyword evidence="1" id="KW-1133">Transmembrane helix</keyword>
<dbReference type="AlphaFoldDB" id="A0A3U6BQB2"/>
<proteinExistence type="predicted"/>
<gene>
    <name evidence="2" type="ORF">JR37_19650</name>
</gene>
<organism evidence="2">
    <name type="scientific">Salmonella enterica I</name>
    <dbReference type="NCBI Taxonomy" id="59201"/>
    <lineage>
        <taxon>Bacteria</taxon>
        <taxon>Pseudomonadati</taxon>
        <taxon>Pseudomonadota</taxon>
        <taxon>Gammaproteobacteria</taxon>
        <taxon>Enterobacterales</taxon>
        <taxon>Enterobacteriaceae</taxon>
        <taxon>Salmonella</taxon>
    </lineage>
</organism>
<protein>
    <recommendedName>
        <fullName evidence="3">Phage abortive infection protein</fullName>
    </recommendedName>
</protein>
<keyword evidence="1" id="KW-0472">Membrane</keyword>
<reference evidence="2" key="1">
    <citation type="submission" date="2018-07" db="EMBL/GenBank/DDBJ databases">
        <authorList>
            <consortium name="GenomeTrakr network: Whole genome sequencing for foodborne pathogen traceback"/>
        </authorList>
    </citation>
    <scope>NUCLEOTIDE SEQUENCE</scope>
    <source>
        <strain evidence="2">WAPHL_SAL-A00449</strain>
    </source>
</reference>
<feature type="transmembrane region" description="Helical" evidence="1">
    <location>
        <begin position="48"/>
        <end position="69"/>
    </location>
</feature>
<evidence type="ECO:0000313" key="2">
    <source>
        <dbReference type="EMBL" id="ECC2889933.1"/>
    </source>
</evidence>
<keyword evidence="1" id="KW-0812">Transmembrane</keyword>
<dbReference type="EMBL" id="AAIBAZ010000011">
    <property type="protein sequence ID" value="ECC2889933.1"/>
    <property type="molecule type" value="Genomic_DNA"/>
</dbReference>